<keyword evidence="5 7" id="KW-0862">Zinc</keyword>
<dbReference type="PANTHER" id="PTHR10942:SF44">
    <property type="entry name" value="LEISHMANOLYSIN-LIKE PEPTIDASE"/>
    <property type="match status" value="1"/>
</dbReference>
<dbReference type="GO" id="GO:0004222">
    <property type="term" value="F:metalloendopeptidase activity"/>
    <property type="evidence" value="ECO:0007669"/>
    <property type="project" value="UniProtKB-UniRule"/>
</dbReference>
<dbReference type="Gene3D" id="2.30.34.10">
    <property type="entry name" value="Leishmanolysin domain 4"/>
    <property type="match status" value="1"/>
</dbReference>
<evidence type="ECO:0000313" key="8">
    <source>
        <dbReference type="Proteomes" id="UP000050791"/>
    </source>
</evidence>
<dbReference type="WBParaSite" id="SMTH1_88800.1">
    <property type="protein sequence ID" value="SMTH1_88800.1"/>
    <property type="gene ID" value="SMTH1_88800"/>
</dbReference>
<evidence type="ECO:0000256" key="3">
    <source>
        <dbReference type="ARBA" id="ARBA00022723"/>
    </source>
</evidence>
<name>A0AA85BYU3_9TREM</name>
<accession>A0AA85BYU3</accession>
<dbReference type="GO" id="GO:0046872">
    <property type="term" value="F:metal ion binding"/>
    <property type="evidence" value="ECO:0007669"/>
    <property type="project" value="UniProtKB-KW"/>
</dbReference>
<evidence type="ECO:0000256" key="4">
    <source>
        <dbReference type="ARBA" id="ARBA00022801"/>
    </source>
</evidence>
<evidence type="ECO:0000256" key="6">
    <source>
        <dbReference type="ARBA" id="ARBA00023049"/>
    </source>
</evidence>
<sequence>MYDVDYSMADDFKWGKGLGCDFVLKSCYEYIKDRKSRGQDIEPYCDIPNEPKCAGYENGISGCLLYEHDKQLNEKFQYMDSLFPFTAKQKEKYGGHMAFDYCPVLLIQPGVNGSSLLCEQKDDLKTDSISNMFMEYRGPNSGCFNDETQTYVNKSGTYTIKKKSSCHKFQCSKNIGVQVIFNEKAFQCPVGGGPLHMEQQLGSGNAFIDIQCPKCTSLCKEYCPK</sequence>
<comment type="similarity">
    <text evidence="1 7">Belongs to the peptidase M8 family.</text>
</comment>
<dbReference type="Pfam" id="PF01457">
    <property type="entry name" value="Peptidase_M8"/>
    <property type="match status" value="1"/>
</dbReference>
<dbReference type="Gene3D" id="3.90.132.10">
    <property type="entry name" value="Leishmanolysin , domain 2"/>
    <property type="match status" value="1"/>
</dbReference>
<dbReference type="SUPFAM" id="SSF55486">
    <property type="entry name" value="Metalloproteases ('zincins'), catalytic domain"/>
    <property type="match status" value="1"/>
</dbReference>
<proteinExistence type="inferred from homology"/>
<dbReference type="GO" id="GO:0016020">
    <property type="term" value="C:membrane"/>
    <property type="evidence" value="ECO:0007669"/>
    <property type="project" value="InterPro"/>
</dbReference>
<dbReference type="Proteomes" id="UP000050791">
    <property type="component" value="Unassembled WGS sequence"/>
</dbReference>
<keyword evidence="6 7" id="KW-0482">Metalloprotease</keyword>
<dbReference type="EC" id="3.4.24.-" evidence="7"/>
<dbReference type="PANTHER" id="PTHR10942">
    <property type="entry name" value="LEISHMANOLYSIN-LIKE PEPTIDASE"/>
    <property type="match status" value="1"/>
</dbReference>
<dbReference type="InterPro" id="IPR001577">
    <property type="entry name" value="Peptidase_M8"/>
</dbReference>
<evidence type="ECO:0000256" key="7">
    <source>
        <dbReference type="RuleBase" id="RU366077"/>
    </source>
</evidence>
<keyword evidence="4 7" id="KW-0378">Hydrolase</keyword>
<evidence type="ECO:0000256" key="1">
    <source>
        <dbReference type="ARBA" id="ARBA00005860"/>
    </source>
</evidence>
<dbReference type="WBParaSite" id="SMTH1_88800.2">
    <property type="protein sequence ID" value="SMTH1_88800.2"/>
    <property type="gene ID" value="SMTH1_88800"/>
</dbReference>
<protein>
    <recommendedName>
        <fullName evidence="7">Leishmanolysin-like peptidase</fullName>
        <ecNumber evidence="7">3.4.24.-</ecNumber>
    </recommendedName>
</protein>
<dbReference type="GO" id="GO:0005737">
    <property type="term" value="C:cytoplasm"/>
    <property type="evidence" value="ECO:0007669"/>
    <property type="project" value="TreeGrafter"/>
</dbReference>
<keyword evidence="2 7" id="KW-0645">Protease</keyword>
<dbReference type="AlphaFoldDB" id="A0AA85BYU3"/>
<evidence type="ECO:0000313" key="9">
    <source>
        <dbReference type="WBParaSite" id="SMTH1_88800.1"/>
    </source>
</evidence>
<reference evidence="9 10" key="1">
    <citation type="submission" date="2023-11" db="UniProtKB">
        <authorList>
            <consortium name="WormBaseParasite"/>
        </authorList>
    </citation>
    <scope>IDENTIFICATION</scope>
</reference>
<dbReference type="GO" id="GO:0006508">
    <property type="term" value="P:proteolysis"/>
    <property type="evidence" value="ECO:0007669"/>
    <property type="project" value="UniProtKB-KW"/>
</dbReference>
<evidence type="ECO:0000256" key="2">
    <source>
        <dbReference type="ARBA" id="ARBA00022670"/>
    </source>
</evidence>
<organism evidence="8 9">
    <name type="scientific">Schistosoma mattheei</name>
    <dbReference type="NCBI Taxonomy" id="31246"/>
    <lineage>
        <taxon>Eukaryota</taxon>
        <taxon>Metazoa</taxon>
        <taxon>Spiralia</taxon>
        <taxon>Lophotrochozoa</taxon>
        <taxon>Platyhelminthes</taxon>
        <taxon>Trematoda</taxon>
        <taxon>Digenea</taxon>
        <taxon>Strigeidida</taxon>
        <taxon>Schistosomatoidea</taxon>
        <taxon>Schistosomatidae</taxon>
        <taxon>Schistosoma</taxon>
    </lineage>
</organism>
<comment type="cofactor">
    <cofactor evidence="7">
        <name>Zn(2+)</name>
        <dbReference type="ChEBI" id="CHEBI:29105"/>
    </cofactor>
    <text evidence="7">Binds 1 zinc ion per subunit.</text>
</comment>
<keyword evidence="3 7" id="KW-0479">Metal-binding</keyword>
<evidence type="ECO:0000256" key="5">
    <source>
        <dbReference type="ARBA" id="ARBA00022833"/>
    </source>
</evidence>
<evidence type="ECO:0000313" key="10">
    <source>
        <dbReference type="WBParaSite" id="SMTH1_88800.2"/>
    </source>
</evidence>
<dbReference type="GO" id="GO:0007155">
    <property type="term" value="P:cell adhesion"/>
    <property type="evidence" value="ECO:0007669"/>
    <property type="project" value="InterPro"/>
</dbReference>